<evidence type="ECO:0000313" key="4">
    <source>
        <dbReference type="Proteomes" id="UP000179797"/>
    </source>
</evidence>
<sequence>MNKLLTLSLTLLLFSYATFADDRYWIGASDGNWNNTANWSETSGGTPGVSVPGTTDNVFFDNKGLGNVLIDINYSIATLSVDGGFTSEIDFDGNTLTIVGSENVDILGGTLSNGALIINDADRDVNLKNCLLNVTLNLTSGQFYYSNMEFGEEATFTLTGTPELFSYGSNTFKKTAYFINNSSSYLEIASNQTNIFEGDLHIENKKDGEIMLVKVGTTTIKGDLTYLSNYTAVSSTTTNFYVVNNVAAKLNIEGSVTLETQNTQNQALIKFPVNGQVTIDQDLTINNSATSSQSLIYVSGNAKSKINVGGNLLINNDGATGTKKEVRFPDKGEVFVFGTTTMNNTATSNQNLLILGKSGSGTFHQSATFNNEGTNNKSEIIVGESGSFIFNGDVTLTNNSTATNAWIEVSKNSGTSVTFNGDITLENTESSSGYIQFGAQGGTTTLADTQKIQIAGDLASNYQTDLHLYNFTQTGTTAQTLQIANGVIDLSSASFDGEVTFEAPQIKLGDNVFNAAAILTQNGTEDVYSKGNNTFNGITQIINTGTGTFRTGNNSGNVYNDQVTYETTTGTIEETSVSKTVYKGDVILNTNGQVELGRGASGVIEFSGVADQKIEDASGNSSAIISHLIVNTGGDLHILSPTTIKNSIDFTNGIVQTDAFNVFQLNNGGTVSNASDLSHVNGPITKVGADAIIFPIGDGNAYHPMGISNPPGTNSSFVAEYFVGSSNLSNKEVGIENVSTCEYWKLTNAQNHAVEVSLLWDDCSEINDYSTLAIGKYDGSEWKNYGNAGIASDEAAKRAISGTTLSSLDEGANFITFITTSPSNDLPVELLYFDAQLNNGKVTLQWATATEKNNDHFVISKSTDHRNWQDIKKIRGNGNSQTKITYQYAEEAGQDAVIYYQLKQVDFDGTEEVFPSIRINNSSEDTYLYAYPNPATSNLIIEGTDLQTLQLFHFTGVEVTQKVFQKAMHENKVQLDISTLIPGVYVIKTRYENLRVVKE</sequence>
<organism evidence="3 4">
    <name type="scientific">Flammeovirga pacifica</name>
    <dbReference type="NCBI Taxonomy" id="915059"/>
    <lineage>
        <taxon>Bacteria</taxon>
        <taxon>Pseudomonadati</taxon>
        <taxon>Bacteroidota</taxon>
        <taxon>Cytophagia</taxon>
        <taxon>Cytophagales</taxon>
        <taxon>Flammeovirgaceae</taxon>
        <taxon>Flammeovirga</taxon>
    </lineage>
</organism>
<reference evidence="3 4" key="1">
    <citation type="journal article" date="2012" name="Int. J. Syst. Evol. Microbiol.">
        <title>Flammeovirga pacifica sp. nov., isolated from deep-sea sediment.</title>
        <authorList>
            <person name="Xu H."/>
            <person name="Fu Y."/>
            <person name="Yang N."/>
            <person name="Ding Z."/>
            <person name="Lai Q."/>
            <person name="Zeng R."/>
        </authorList>
    </citation>
    <scope>NUCLEOTIDE SEQUENCE [LARGE SCALE GENOMIC DNA]</scope>
    <source>
        <strain evidence="4">DSM 24597 / LMG 26175 / WPAGA1</strain>
    </source>
</reference>
<dbReference type="Pfam" id="PF18962">
    <property type="entry name" value="Por_Secre_tail"/>
    <property type="match status" value="1"/>
</dbReference>
<accession>A0A1S1YVP6</accession>
<proteinExistence type="predicted"/>
<gene>
    <name evidence="3" type="ORF">NH26_01420</name>
</gene>
<name>A0A1S1YVP6_FLAPC</name>
<dbReference type="RefSeq" id="WP_052432171.1">
    <property type="nucleotide sequence ID" value="NZ_JRYR02000001.1"/>
</dbReference>
<protein>
    <recommendedName>
        <fullName evidence="2">Secretion system C-terminal sorting domain-containing protein</fullName>
    </recommendedName>
</protein>
<keyword evidence="4" id="KW-1185">Reference proteome</keyword>
<feature type="chain" id="PRO_5010251372" description="Secretion system C-terminal sorting domain-containing protein" evidence="1">
    <location>
        <begin position="21"/>
        <end position="999"/>
    </location>
</feature>
<keyword evidence="1" id="KW-0732">Signal</keyword>
<dbReference type="AlphaFoldDB" id="A0A1S1YVP6"/>
<dbReference type="STRING" id="915059.NH26_01420"/>
<dbReference type="NCBIfam" id="TIGR04183">
    <property type="entry name" value="Por_Secre_tail"/>
    <property type="match status" value="1"/>
</dbReference>
<dbReference type="Proteomes" id="UP000179797">
    <property type="component" value="Unassembled WGS sequence"/>
</dbReference>
<evidence type="ECO:0000313" key="3">
    <source>
        <dbReference type="EMBL" id="OHX65104.1"/>
    </source>
</evidence>
<feature type="signal peptide" evidence="1">
    <location>
        <begin position="1"/>
        <end position="20"/>
    </location>
</feature>
<feature type="domain" description="Secretion system C-terminal sorting" evidence="2">
    <location>
        <begin position="931"/>
        <end position="997"/>
    </location>
</feature>
<dbReference type="OrthoDB" id="863479at2"/>
<evidence type="ECO:0000259" key="2">
    <source>
        <dbReference type="Pfam" id="PF18962"/>
    </source>
</evidence>
<dbReference type="InterPro" id="IPR026444">
    <property type="entry name" value="Secre_tail"/>
</dbReference>
<evidence type="ECO:0000256" key="1">
    <source>
        <dbReference type="SAM" id="SignalP"/>
    </source>
</evidence>
<comment type="caution">
    <text evidence="3">The sequence shown here is derived from an EMBL/GenBank/DDBJ whole genome shotgun (WGS) entry which is preliminary data.</text>
</comment>
<dbReference type="EMBL" id="JRYR02000001">
    <property type="protein sequence ID" value="OHX65104.1"/>
    <property type="molecule type" value="Genomic_DNA"/>
</dbReference>